<dbReference type="KEGG" id="goe:100904206"/>
<evidence type="ECO:0000256" key="5">
    <source>
        <dbReference type="ARBA" id="ARBA00012158"/>
    </source>
</evidence>
<evidence type="ECO:0000256" key="2">
    <source>
        <dbReference type="ARBA" id="ARBA00001947"/>
    </source>
</evidence>
<dbReference type="Pfam" id="PF01841">
    <property type="entry name" value="Transglut_core"/>
    <property type="match status" value="1"/>
</dbReference>
<evidence type="ECO:0000256" key="10">
    <source>
        <dbReference type="ARBA" id="ARBA00022833"/>
    </source>
</evidence>
<dbReference type="SUPFAM" id="SSF49785">
    <property type="entry name" value="Galactose-binding domain-like"/>
    <property type="match status" value="1"/>
</dbReference>
<keyword evidence="10" id="KW-0862">Zinc</keyword>
<dbReference type="InterPro" id="IPR038680">
    <property type="entry name" value="PAW_sf"/>
</dbReference>
<keyword evidence="8" id="KW-0479">Metal-binding</keyword>
<dbReference type="Gene3D" id="2.60.120.1020">
    <property type="entry name" value="Peptide N glycanase, PAW domain"/>
    <property type="match status" value="1"/>
</dbReference>
<dbReference type="InterPro" id="IPR008979">
    <property type="entry name" value="Galactose-bd-like_sf"/>
</dbReference>
<dbReference type="GO" id="GO:0006516">
    <property type="term" value="P:glycoprotein catabolic process"/>
    <property type="evidence" value="ECO:0007669"/>
    <property type="project" value="InterPro"/>
</dbReference>
<dbReference type="Gene3D" id="2.20.25.10">
    <property type="match status" value="1"/>
</dbReference>
<feature type="domain" description="Transglutaminase-like" evidence="12">
    <location>
        <begin position="127"/>
        <end position="182"/>
    </location>
</feature>
<keyword evidence="9" id="KW-0378">Hydrolase</keyword>
<evidence type="ECO:0000256" key="3">
    <source>
        <dbReference type="ARBA" id="ARBA00004496"/>
    </source>
</evidence>
<dbReference type="GO" id="GO:0000224">
    <property type="term" value="F:peptide-N4-(N-acetyl-beta-glucosaminyl)asparagine amidase activity"/>
    <property type="evidence" value="ECO:0007669"/>
    <property type="project" value="UniProtKB-EC"/>
</dbReference>
<comment type="similarity">
    <text evidence="4">Belongs to the transglutaminase-like superfamily. PNGase family.</text>
</comment>
<reference evidence="14" key="1">
    <citation type="submission" date="2025-08" db="UniProtKB">
        <authorList>
            <consortium name="RefSeq"/>
        </authorList>
    </citation>
    <scope>IDENTIFICATION</scope>
</reference>
<evidence type="ECO:0000256" key="7">
    <source>
        <dbReference type="ARBA" id="ARBA00022490"/>
    </source>
</evidence>
<accession>A0AAJ6VU99</accession>
<sequence>MEKHPFLRELDAIHEVCLRYEDEETRAIAASLVPTETLKARVAAKDPSPDVAKDLLLVELIQWFKDEFFSWHDQPLCETCKVQTHHQGLTPPSREEMRYLAERVESYFCAKCRKSYRFPRYNCPRKLMETRVGRCGEWANVFTLFCLALDFDARYIYDVTDHVWTEVWSEAQGRWLHCDACEAEIDKPLMYEVGWGKKLKYILAFSSCETADVTWRYVTDFEKTMKLRTAIDETDLIHYQEVRTRRYQEKLSKEEKDKIARRRVMELTEFLTPPKYNAQDKSYGGRVSGDLDWRLARNETSEKTVISNKNPDVKELQLTYVSSKDEYTLRENGREISRTTGWTRMLETCINVSRKVEKDWKMAYLARSPNTEYGLFRYQFKVTKPCRSIEIYLKTDVFENGKAVVNVIADGTTICVRNNELTGSLDNSKDIVVACEMTGGKGDCAWQHAQAFRQALDDDATVLKIILRF</sequence>
<dbReference type="InterPro" id="IPR050883">
    <property type="entry name" value="PNGase"/>
</dbReference>
<comment type="cofactor">
    <cofactor evidence="2">
        <name>Zn(2+)</name>
        <dbReference type="ChEBI" id="CHEBI:29105"/>
    </cofactor>
</comment>
<dbReference type="PANTHER" id="PTHR12143:SF19">
    <property type="entry name" value="PEPTIDE-N(4)-(N-ACETYL-BETA-GLUCOSAMINYL)ASPARAGINE AMIDASE"/>
    <property type="match status" value="1"/>
</dbReference>
<dbReference type="GO" id="GO:0005829">
    <property type="term" value="C:cytosol"/>
    <property type="evidence" value="ECO:0007669"/>
    <property type="project" value="TreeGrafter"/>
</dbReference>
<organism evidence="13 14">
    <name type="scientific">Galendromus occidentalis</name>
    <name type="common">western predatory mite</name>
    <dbReference type="NCBI Taxonomy" id="34638"/>
    <lineage>
        <taxon>Eukaryota</taxon>
        <taxon>Metazoa</taxon>
        <taxon>Ecdysozoa</taxon>
        <taxon>Arthropoda</taxon>
        <taxon>Chelicerata</taxon>
        <taxon>Arachnida</taxon>
        <taxon>Acari</taxon>
        <taxon>Parasitiformes</taxon>
        <taxon>Mesostigmata</taxon>
        <taxon>Gamasina</taxon>
        <taxon>Phytoseioidea</taxon>
        <taxon>Phytoseiidae</taxon>
        <taxon>Typhlodrominae</taxon>
        <taxon>Galendromus</taxon>
    </lineage>
</organism>
<dbReference type="EC" id="3.5.1.52" evidence="5"/>
<evidence type="ECO:0000259" key="12">
    <source>
        <dbReference type="SMART" id="SM00460"/>
    </source>
</evidence>
<dbReference type="SUPFAM" id="SSF54001">
    <property type="entry name" value="Cysteine proteinases"/>
    <property type="match status" value="1"/>
</dbReference>
<evidence type="ECO:0000256" key="9">
    <source>
        <dbReference type="ARBA" id="ARBA00022801"/>
    </source>
</evidence>
<dbReference type="Pfam" id="PF04721">
    <property type="entry name" value="PAW"/>
    <property type="match status" value="1"/>
</dbReference>
<dbReference type="GO" id="GO:0005634">
    <property type="term" value="C:nucleus"/>
    <property type="evidence" value="ECO:0007669"/>
    <property type="project" value="TreeGrafter"/>
</dbReference>
<comment type="subcellular location">
    <subcellularLocation>
        <location evidence="3">Cytoplasm</location>
    </subcellularLocation>
</comment>
<evidence type="ECO:0000256" key="1">
    <source>
        <dbReference type="ARBA" id="ARBA00001650"/>
    </source>
</evidence>
<keyword evidence="13" id="KW-1185">Reference proteome</keyword>
<protein>
    <recommendedName>
        <fullName evidence="6">Peptide-N(4)-(N-acetyl-beta-glucosaminyl)asparagine amidase</fullName>
        <ecNumber evidence="5">3.5.1.52</ecNumber>
    </recommendedName>
    <alternativeName>
        <fullName evidence="11">Peptide:N-glycanase</fullName>
    </alternativeName>
</protein>
<evidence type="ECO:0000313" key="14">
    <source>
        <dbReference type="RefSeq" id="XP_003737450.1"/>
    </source>
</evidence>
<evidence type="ECO:0000313" key="13">
    <source>
        <dbReference type="Proteomes" id="UP000694867"/>
    </source>
</evidence>
<dbReference type="PANTHER" id="PTHR12143">
    <property type="entry name" value="PEPTIDE N-GLYCANASE PNGASE -RELATED"/>
    <property type="match status" value="1"/>
</dbReference>
<dbReference type="GO" id="GO:0046872">
    <property type="term" value="F:metal ion binding"/>
    <property type="evidence" value="ECO:0007669"/>
    <property type="project" value="UniProtKB-KW"/>
</dbReference>
<gene>
    <name evidence="14" type="primary">LOC100904206</name>
</gene>
<dbReference type="FunFam" id="2.20.25.10:FF:000011">
    <property type="entry name" value="peptide-N(4)-(N-acetyl-beta- glucosaminyl)asparagine amidase"/>
    <property type="match status" value="1"/>
</dbReference>
<evidence type="ECO:0000256" key="8">
    <source>
        <dbReference type="ARBA" id="ARBA00022723"/>
    </source>
</evidence>
<evidence type="ECO:0000256" key="4">
    <source>
        <dbReference type="ARBA" id="ARBA00009390"/>
    </source>
</evidence>
<proteinExistence type="inferred from homology"/>
<dbReference type="InterPro" id="IPR002931">
    <property type="entry name" value="Transglutaminase-like"/>
</dbReference>
<dbReference type="InterPro" id="IPR006588">
    <property type="entry name" value="Peptide_N_glycanase_PAW_dom"/>
</dbReference>
<keyword evidence="7" id="KW-0963">Cytoplasm</keyword>
<dbReference type="Proteomes" id="UP000694867">
    <property type="component" value="Unplaced"/>
</dbReference>
<dbReference type="Gene3D" id="3.10.620.30">
    <property type="match status" value="1"/>
</dbReference>
<dbReference type="GeneID" id="100904206"/>
<dbReference type="SMART" id="SM00460">
    <property type="entry name" value="TGc"/>
    <property type="match status" value="1"/>
</dbReference>
<dbReference type="CTD" id="35527"/>
<evidence type="ECO:0000256" key="6">
    <source>
        <dbReference type="ARBA" id="ARBA00018546"/>
    </source>
</evidence>
<dbReference type="RefSeq" id="XP_003737450.1">
    <property type="nucleotide sequence ID" value="XM_003737402.2"/>
</dbReference>
<dbReference type="InterPro" id="IPR038765">
    <property type="entry name" value="Papain-like_cys_pep_sf"/>
</dbReference>
<comment type="catalytic activity">
    <reaction evidence="1">
        <text>Hydrolysis of an N(4)-(acetyl-beta-D-glucosaminyl)asparagine residue in which the glucosamine residue may be further glycosylated, to yield a (substituted) N-acetyl-beta-D-glucosaminylamine and a peptide containing an aspartate residue.</text>
        <dbReference type="EC" id="3.5.1.52"/>
    </reaction>
</comment>
<dbReference type="AlphaFoldDB" id="A0AAJ6VU99"/>
<evidence type="ECO:0000256" key="11">
    <source>
        <dbReference type="ARBA" id="ARBA00032901"/>
    </source>
</evidence>
<name>A0AAJ6VU99_9ACAR</name>